<keyword evidence="1" id="KW-0234">DNA repair</keyword>
<dbReference type="GO" id="GO:0005524">
    <property type="term" value="F:ATP binding"/>
    <property type="evidence" value="ECO:0007669"/>
    <property type="project" value="UniProtKB-KW"/>
</dbReference>
<dbReference type="VEuPathDB" id="FungiDB:H257_07051"/>
<keyword evidence="1" id="KW-0378">Hydrolase</keyword>
<dbReference type="GO" id="GO:0006281">
    <property type="term" value="P:DNA repair"/>
    <property type="evidence" value="ECO:0007669"/>
    <property type="project" value="UniProtKB-KW"/>
</dbReference>
<feature type="domain" description="DNA helicase Pif1-like DEAD-box helicase" evidence="2">
    <location>
        <begin position="1"/>
        <end position="102"/>
    </location>
</feature>
<organism evidence="3 4">
    <name type="scientific">Aphanomyces astaci</name>
    <name type="common">Crayfish plague agent</name>
    <dbReference type="NCBI Taxonomy" id="112090"/>
    <lineage>
        <taxon>Eukaryota</taxon>
        <taxon>Sar</taxon>
        <taxon>Stramenopiles</taxon>
        <taxon>Oomycota</taxon>
        <taxon>Saprolegniomycetes</taxon>
        <taxon>Saprolegniales</taxon>
        <taxon>Verrucalvaceae</taxon>
        <taxon>Aphanomyces</taxon>
    </lineage>
</organism>
<dbReference type="GO" id="GO:0043139">
    <property type="term" value="F:5'-3' DNA helicase activity"/>
    <property type="evidence" value="ECO:0007669"/>
    <property type="project" value="UniProtKB-EC"/>
</dbReference>
<dbReference type="Proteomes" id="UP000469452">
    <property type="component" value="Unassembled WGS sequence"/>
</dbReference>
<dbReference type="GO" id="GO:0016787">
    <property type="term" value="F:hydrolase activity"/>
    <property type="evidence" value="ECO:0007669"/>
    <property type="project" value="UniProtKB-KW"/>
</dbReference>
<comment type="catalytic activity">
    <reaction evidence="1">
        <text>ATP + H2O = ADP + phosphate + H(+)</text>
        <dbReference type="Rhea" id="RHEA:13065"/>
        <dbReference type="ChEBI" id="CHEBI:15377"/>
        <dbReference type="ChEBI" id="CHEBI:15378"/>
        <dbReference type="ChEBI" id="CHEBI:30616"/>
        <dbReference type="ChEBI" id="CHEBI:43474"/>
        <dbReference type="ChEBI" id="CHEBI:456216"/>
        <dbReference type="EC" id="5.6.2.3"/>
    </reaction>
</comment>
<name>A0A6A4Z8F6_APHAT</name>
<keyword evidence="1" id="KW-0227">DNA damage</keyword>
<comment type="cofactor">
    <cofactor evidence="1">
        <name>Mg(2+)</name>
        <dbReference type="ChEBI" id="CHEBI:18420"/>
    </cofactor>
</comment>
<dbReference type="InterPro" id="IPR010285">
    <property type="entry name" value="DNA_helicase_pif1-like_DEAD"/>
</dbReference>
<accession>A0A6A4Z8F6</accession>
<dbReference type="AlphaFoldDB" id="A0A6A4Z8F6"/>
<keyword evidence="1" id="KW-0233">DNA recombination</keyword>
<keyword evidence="1" id="KW-0067">ATP-binding</keyword>
<protein>
    <recommendedName>
        <fullName evidence="1">ATP-dependent DNA helicase</fullName>
        <ecNumber evidence="1">5.6.2.3</ecNumber>
    </recommendedName>
</protein>
<evidence type="ECO:0000313" key="3">
    <source>
        <dbReference type="EMBL" id="KAF0706463.1"/>
    </source>
</evidence>
<comment type="caution">
    <text evidence="3">The sequence shown here is derived from an EMBL/GenBank/DDBJ whole genome shotgun (WGS) entry which is preliminary data.</text>
</comment>
<keyword evidence="1" id="KW-0347">Helicase</keyword>
<evidence type="ECO:0000313" key="4">
    <source>
        <dbReference type="Proteomes" id="UP000469452"/>
    </source>
</evidence>
<dbReference type="Pfam" id="PF05970">
    <property type="entry name" value="PIF1"/>
    <property type="match status" value="1"/>
</dbReference>
<keyword evidence="1" id="KW-0547">Nucleotide-binding</keyword>
<gene>
    <name evidence="3" type="ORF">AaE_014096</name>
</gene>
<dbReference type="PANTHER" id="PTHR10492:SF96">
    <property type="entry name" value="ATP-DEPENDENT DNA HELICASE"/>
    <property type="match status" value="1"/>
</dbReference>
<dbReference type="PANTHER" id="PTHR10492">
    <property type="match status" value="1"/>
</dbReference>
<evidence type="ECO:0000256" key="1">
    <source>
        <dbReference type="RuleBase" id="RU363044"/>
    </source>
</evidence>
<dbReference type="EC" id="5.6.2.3" evidence="1"/>
<evidence type="ECO:0000259" key="2">
    <source>
        <dbReference type="Pfam" id="PF05970"/>
    </source>
</evidence>
<dbReference type="GO" id="GO:0006310">
    <property type="term" value="P:DNA recombination"/>
    <property type="evidence" value="ECO:0007669"/>
    <property type="project" value="UniProtKB-KW"/>
</dbReference>
<sequence>MIHKHALEAVDRSLHDIMDNPTSLFDGKVVIFSGDFKKILPIIPRDTPSATVAASFRRSSIWNDVKIVKLTKNMRLRRGSDDASIEEWAKTLVDIGNETYPDQDIYGFPMIRLPDAIAMNWETDQDLNAYIDQIYVDINNPANPRSTCLSERFWHARTSGSMNTTPKCCAR</sequence>
<proteinExistence type="inferred from homology"/>
<comment type="similarity">
    <text evidence="1">Belongs to the helicase family.</text>
</comment>
<dbReference type="GO" id="GO:0000723">
    <property type="term" value="P:telomere maintenance"/>
    <property type="evidence" value="ECO:0007669"/>
    <property type="project" value="InterPro"/>
</dbReference>
<dbReference type="EMBL" id="VJMI01019770">
    <property type="protein sequence ID" value="KAF0706463.1"/>
    <property type="molecule type" value="Genomic_DNA"/>
</dbReference>
<reference evidence="3 4" key="1">
    <citation type="submission" date="2019-06" db="EMBL/GenBank/DDBJ databases">
        <title>Genomics analysis of Aphanomyces spp. identifies a new class of oomycete effector associated with host adaptation.</title>
        <authorList>
            <person name="Gaulin E."/>
        </authorList>
    </citation>
    <scope>NUCLEOTIDE SEQUENCE [LARGE SCALE GENOMIC DNA]</scope>
    <source>
        <strain evidence="3 4">E</strain>
    </source>
</reference>